<name>A0A8S4NG88_OWEFU</name>
<keyword evidence="5" id="KW-0539">Nucleus</keyword>
<proteinExistence type="inferred from homology"/>
<dbReference type="Gene3D" id="1.20.120.1110">
    <property type="entry name" value="TAFH/NHR1 domain"/>
    <property type="match status" value="1"/>
</dbReference>
<dbReference type="Gene3D" id="1.10.20.10">
    <property type="entry name" value="Histone, subunit A"/>
    <property type="match status" value="1"/>
</dbReference>
<evidence type="ECO:0000313" key="9">
    <source>
        <dbReference type="Proteomes" id="UP000749559"/>
    </source>
</evidence>
<dbReference type="Proteomes" id="UP000749559">
    <property type="component" value="Unassembled WGS sequence"/>
</dbReference>
<dbReference type="GO" id="GO:0006367">
    <property type="term" value="P:transcription initiation at RNA polymerase II promoter"/>
    <property type="evidence" value="ECO:0007669"/>
    <property type="project" value="TreeGrafter"/>
</dbReference>
<dbReference type="GO" id="GO:0003677">
    <property type="term" value="F:DNA binding"/>
    <property type="evidence" value="ECO:0007669"/>
    <property type="project" value="TreeGrafter"/>
</dbReference>
<reference evidence="8" key="1">
    <citation type="submission" date="2022-03" db="EMBL/GenBank/DDBJ databases">
        <authorList>
            <person name="Martin C."/>
        </authorList>
    </citation>
    <scope>NUCLEOTIDE SEQUENCE</scope>
</reference>
<dbReference type="InterPro" id="IPR037249">
    <property type="entry name" value="TAFH/NHR1_dom_sf"/>
</dbReference>
<sequence length="392" mass="43810">MVKSSLRCLPRQLQIELKSSPQPYLVPFLKKSLPYLRQSLLQNKMHIEGVKAPPLEVLQKYPPMPITPTTSHTSTVSTLHTQKSGKANLQHHQKGGSAIGVGGSGIGPSSMSMLHNSGVRRQAESPAPSHHKEKRKFESLKEDDDINDVATMGGVNLSEESRNILATNSDLVGTHIRSCKDEQFLISQPLVNKINAIARRHGLDDISPDVANLVSHATQERLRSIVEKLSTVAEHRLEIFKADSKYEVTTEVRPQLKFLEELDKVEKRRHEDLERETLLRAAKSRSKHEDPEQLKLKQRAKEMQAMEMEVIRQKEANLTALAAIGPRKKKKVDLDSSQSGLGASGSSSNMGTSPRVSARQRVKRVNLRDLIFLLEQEAPTAKSNLLYKAYLK</sequence>
<evidence type="ECO:0000259" key="7">
    <source>
        <dbReference type="PROSITE" id="PS51119"/>
    </source>
</evidence>
<keyword evidence="4" id="KW-0804">Transcription</keyword>
<organism evidence="8 9">
    <name type="scientific">Owenia fusiformis</name>
    <name type="common">Polychaete worm</name>
    <dbReference type="NCBI Taxonomy" id="6347"/>
    <lineage>
        <taxon>Eukaryota</taxon>
        <taxon>Metazoa</taxon>
        <taxon>Spiralia</taxon>
        <taxon>Lophotrochozoa</taxon>
        <taxon>Annelida</taxon>
        <taxon>Polychaeta</taxon>
        <taxon>Sedentaria</taxon>
        <taxon>Canalipalpata</taxon>
        <taxon>Sabellida</taxon>
        <taxon>Oweniida</taxon>
        <taxon>Oweniidae</taxon>
        <taxon>Owenia</taxon>
    </lineage>
</organism>
<dbReference type="Pfam" id="PF07531">
    <property type="entry name" value="TAFH"/>
    <property type="match status" value="1"/>
</dbReference>
<dbReference type="CDD" id="cd08045">
    <property type="entry name" value="HFD_TAF4"/>
    <property type="match status" value="1"/>
</dbReference>
<evidence type="ECO:0000256" key="2">
    <source>
        <dbReference type="ARBA" id="ARBA00006178"/>
    </source>
</evidence>
<gene>
    <name evidence="8" type="ORF">OFUS_LOCUS6851</name>
</gene>
<evidence type="ECO:0000313" key="8">
    <source>
        <dbReference type="EMBL" id="CAH1780119.1"/>
    </source>
</evidence>
<dbReference type="InterPro" id="IPR045144">
    <property type="entry name" value="TAF4"/>
</dbReference>
<feature type="domain" description="TAFH" evidence="7">
    <location>
        <begin position="1"/>
        <end position="59"/>
    </location>
</feature>
<evidence type="ECO:0000256" key="4">
    <source>
        <dbReference type="ARBA" id="ARBA00023163"/>
    </source>
</evidence>
<comment type="subcellular location">
    <subcellularLocation>
        <location evidence="1">Nucleus</location>
    </subcellularLocation>
</comment>
<evidence type="ECO:0000256" key="5">
    <source>
        <dbReference type="ARBA" id="ARBA00023242"/>
    </source>
</evidence>
<protein>
    <recommendedName>
        <fullName evidence="7">TAFH domain-containing protein</fullName>
    </recommendedName>
</protein>
<feature type="region of interest" description="Disordered" evidence="6">
    <location>
        <begin position="329"/>
        <end position="360"/>
    </location>
</feature>
<dbReference type="SUPFAM" id="SSF158553">
    <property type="entry name" value="TAFH domain-like"/>
    <property type="match status" value="1"/>
</dbReference>
<keyword evidence="3" id="KW-0805">Transcription regulation</keyword>
<dbReference type="SUPFAM" id="SSF47113">
    <property type="entry name" value="Histone-fold"/>
    <property type="match status" value="1"/>
</dbReference>
<evidence type="ECO:0000256" key="3">
    <source>
        <dbReference type="ARBA" id="ARBA00023015"/>
    </source>
</evidence>
<dbReference type="EMBL" id="CAIIXF020000003">
    <property type="protein sequence ID" value="CAH1780119.1"/>
    <property type="molecule type" value="Genomic_DNA"/>
</dbReference>
<accession>A0A8S4NG88</accession>
<dbReference type="GO" id="GO:0046982">
    <property type="term" value="F:protein heterodimerization activity"/>
    <property type="evidence" value="ECO:0007669"/>
    <property type="project" value="InterPro"/>
</dbReference>
<evidence type="ECO:0000256" key="1">
    <source>
        <dbReference type="ARBA" id="ARBA00004123"/>
    </source>
</evidence>
<dbReference type="InterPro" id="IPR009072">
    <property type="entry name" value="Histone-fold"/>
</dbReference>
<dbReference type="AlphaFoldDB" id="A0A8S4NG88"/>
<dbReference type="FunFam" id="1.10.20.10:FF:000015">
    <property type="entry name" value="Transcription initiation factor TFIID subunit 4B"/>
    <property type="match status" value="1"/>
</dbReference>
<feature type="compositionally biased region" description="Low complexity" evidence="6">
    <location>
        <begin position="336"/>
        <end position="348"/>
    </location>
</feature>
<dbReference type="OrthoDB" id="21060at2759"/>
<comment type="caution">
    <text evidence="8">The sequence shown here is derived from an EMBL/GenBank/DDBJ whole genome shotgun (WGS) entry which is preliminary data.</text>
</comment>
<dbReference type="GO" id="GO:0005669">
    <property type="term" value="C:transcription factor TFIID complex"/>
    <property type="evidence" value="ECO:0007669"/>
    <property type="project" value="InterPro"/>
</dbReference>
<comment type="similarity">
    <text evidence="2">Belongs to the TAF4 family.</text>
</comment>
<dbReference type="Pfam" id="PF05236">
    <property type="entry name" value="TAF4"/>
    <property type="match status" value="1"/>
</dbReference>
<dbReference type="PANTHER" id="PTHR15138:SF14">
    <property type="entry name" value="TRANSCRIPTION INITIATION FACTOR TFIID SUBUNIT 4"/>
    <property type="match status" value="1"/>
</dbReference>
<keyword evidence="9" id="KW-1185">Reference proteome</keyword>
<evidence type="ECO:0000256" key="6">
    <source>
        <dbReference type="SAM" id="MobiDB-lite"/>
    </source>
</evidence>
<dbReference type="InterPro" id="IPR003894">
    <property type="entry name" value="TAFH_NHR1"/>
</dbReference>
<dbReference type="GO" id="GO:0016251">
    <property type="term" value="F:RNA polymerase II general transcription initiation factor activity"/>
    <property type="evidence" value="ECO:0007669"/>
    <property type="project" value="TreeGrafter"/>
</dbReference>
<dbReference type="PANTHER" id="PTHR15138">
    <property type="entry name" value="TRANSCRIPTION INITIATION FACTOR TFIID SUBUNIT 4"/>
    <property type="match status" value="1"/>
</dbReference>
<dbReference type="InterPro" id="IPR007900">
    <property type="entry name" value="TAF4_C"/>
</dbReference>
<feature type="region of interest" description="Disordered" evidence="6">
    <location>
        <begin position="117"/>
        <end position="143"/>
    </location>
</feature>
<dbReference type="PROSITE" id="PS51119">
    <property type="entry name" value="TAFH"/>
    <property type="match status" value="1"/>
</dbReference>